<name>A0A090LN61_STRRB</name>
<evidence type="ECO:0000313" key="4">
    <source>
        <dbReference type="WBParaSite" id="SRAE_2000361800.1"/>
    </source>
</evidence>
<protein>
    <submittedName>
        <fullName evidence="2 4">Uncharacterized protein</fullName>
    </submittedName>
</protein>
<dbReference type="AlphaFoldDB" id="A0A090LN61"/>
<dbReference type="RefSeq" id="XP_024508165.1">
    <property type="nucleotide sequence ID" value="XM_024654833.1"/>
</dbReference>
<dbReference type="CTD" id="36381335"/>
<evidence type="ECO:0000313" key="3">
    <source>
        <dbReference type="Proteomes" id="UP000035682"/>
    </source>
</evidence>
<accession>A0A090LN61</accession>
<dbReference type="EMBL" id="LN609529">
    <property type="protein sequence ID" value="CEF68965.1"/>
    <property type="molecule type" value="Genomic_DNA"/>
</dbReference>
<keyword evidence="3" id="KW-1185">Reference proteome</keyword>
<keyword evidence="1" id="KW-0812">Transmembrane</keyword>
<evidence type="ECO:0000313" key="5">
    <source>
        <dbReference type="WormBase" id="SRAE_2000361800"/>
    </source>
</evidence>
<evidence type="ECO:0000256" key="1">
    <source>
        <dbReference type="SAM" id="Phobius"/>
    </source>
</evidence>
<dbReference type="WormBase" id="SRAE_2000361800">
    <property type="protein sequence ID" value="SRP09568"/>
    <property type="gene ID" value="WBGene00263842"/>
</dbReference>
<dbReference type="WBParaSite" id="SRAE_2000361800.1">
    <property type="protein sequence ID" value="SRAE_2000361800.1"/>
    <property type="gene ID" value="WBGene00263842"/>
</dbReference>
<keyword evidence="1" id="KW-1133">Transmembrane helix</keyword>
<keyword evidence="1" id="KW-0472">Membrane</keyword>
<reference evidence="2 3" key="1">
    <citation type="submission" date="2014-09" db="EMBL/GenBank/DDBJ databases">
        <authorList>
            <person name="Martin A.A."/>
        </authorList>
    </citation>
    <scope>NUCLEOTIDE SEQUENCE</scope>
    <source>
        <strain evidence="3">ED321</strain>
        <strain evidence="2">ED321 Heterogonic</strain>
    </source>
</reference>
<feature type="transmembrane region" description="Helical" evidence="1">
    <location>
        <begin position="28"/>
        <end position="57"/>
    </location>
</feature>
<dbReference type="Proteomes" id="UP000035682">
    <property type="component" value="Unplaced"/>
</dbReference>
<dbReference type="GeneID" id="36381335"/>
<sequence length="82" mass="9435">MASLDQIVLTVDKSFAELTQDISRLIKVLTICIPFIIIFLGLLFLTLVAVLFISFYLQCMNYKNRTIEYNSELGLNDPLFKK</sequence>
<gene>
    <name evidence="2 4 5" type="ORF">SRAE_2000361800</name>
</gene>
<evidence type="ECO:0000313" key="2">
    <source>
        <dbReference type="EMBL" id="CEF68965.1"/>
    </source>
</evidence>
<reference evidence="4" key="2">
    <citation type="submission" date="2020-12" db="UniProtKB">
        <authorList>
            <consortium name="WormBaseParasite"/>
        </authorList>
    </citation>
    <scope>IDENTIFICATION</scope>
</reference>
<organism evidence="2">
    <name type="scientific">Strongyloides ratti</name>
    <name type="common">Parasitic roundworm</name>
    <dbReference type="NCBI Taxonomy" id="34506"/>
    <lineage>
        <taxon>Eukaryota</taxon>
        <taxon>Metazoa</taxon>
        <taxon>Ecdysozoa</taxon>
        <taxon>Nematoda</taxon>
        <taxon>Chromadorea</taxon>
        <taxon>Rhabditida</taxon>
        <taxon>Tylenchina</taxon>
        <taxon>Panagrolaimomorpha</taxon>
        <taxon>Strongyloidoidea</taxon>
        <taxon>Strongyloididae</taxon>
        <taxon>Strongyloides</taxon>
    </lineage>
</organism>
<proteinExistence type="predicted"/>